<organism evidence="1">
    <name type="scientific">bioreactor metagenome</name>
    <dbReference type="NCBI Taxonomy" id="1076179"/>
    <lineage>
        <taxon>unclassified sequences</taxon>
        <taxon>metagenomes</taxon>
        <taxon>ecological metagenomes</taxon>
    </lineage>
</organism>
<evidence type="ECO:0000313" key="1">
    <source>
        <dbReference type="EMBL" id="MPL86974.1"/>
    </source>
</evidence>
<reference evidence="1" key="1">
    <citation type="submission" date="2019-08" db="EMBL/GenBank/DDBJ databases">
        <authorList>
            <person name="Kucharzyk K."/>
            <person name="Murdoch R.W."/>
            <person name="Higgins S."/>
            <person name="Loffler F."/>
        </authorList>
    </citation>
    <scope>NUCLEOTIDE SEQUENCE</scope>
</reference>
<name>A0A644V6M3_9ZZZZ</name>
<accession>A0A644V6M3</accession>
<proteinExistence type="predicted"/>
<sequence length="53" mass="5914">MTDDDGLIFASVIVGIPYPERIPDGFVTDDRSNLLFPLKITLNVAIFYVLNIT</sequence>
<gene>
    <name evidence="1" type="ORF">SDC9_32962</name>
</gene>
<dbReference type="AlphaFoldDB" id="A0A644V6M3"/>
<comment type="caution">
    <text evidence="1">The sequence shown here is derived from an EMBL/GenBank/DDBJ whole genome shotgun (WGS) entry which is preliminary data.</text>
</comment>
<protein>
    <submittedName>
        <fullName evidence="1">Uncharacterized protein</fullName>
    </submittedName>
</protein>
<dbReference type="EMBL" id="VSSQ01000231">
    <property type="protein sequence ID" value="MPL86974.1"/>
    <property type="molecule type" value="Genomic_DNA"/>
</dbReference>